<evidence type="ECO:0000256" key="1">
    <source>
        <dbReference type="ARBA" id="ARBA00004479"/>
    </source>
</evidence>
<keyword evidence="5" id="KW-0472">Membrane</keyword>
<dbReference type="PANTHER" id="PTHR48063:SF90">
    <property type="entry name" value="OS11G0565920 PROTEIN"/>
    <property type="match status" value="1"/>
</dbReference>
<gene>
    <name evidence="8" type="ORF">ZIOFF_048106</name>
</gene>
<dbReference type="SUPFAM" id="SSF52058">
    <property type="entry name" value="L domain-like"/>
    <property type="match status" value="1"/>
</dbReference>
<dbReference type="EMBL" id="JACMSC010000013">
    <property type="protein sequence ID" value="KAG6493129.1"/>
    <property type="molecule type" value="Genomic_DNA"/>
</dbReference>
<dbReference type="AlphaFoldDB" id="A0A8J5KXD3"/>
<evidence type="ECO:0000256" key="6">
    <source>
        <dbReference type="ARBA" id="ARBA00023180"/>
    </source>
</evidence>
<keyword evidence="9" id="KW-1185">Reference proteome</keyword>
<comment type="caution">
    <text evidence="8">The sequence shown here is derived from an EMBL/GenBank/DDBJ whole genome shotgun (WGS) entry which is preliminary data.</text>
</comment>
<evidence type="ECO:0000313" key="8">
    <source>
        <dbReference type="EMBL" id="KAG6493129.1"/>
    </source>
</evidence>
<dbReference type="PANTHER" id="PTHR48063">
    <property type="entry name" value="LRR RECEPTOR-LIKE KINASE"/>
    <property type="match status" value="1"/>
</dbReference>
<evidence type="ECO:0000256" key="7">
    <source>
        <dbReference type="SAM" id="MobiDB-lite"/>
    </source>
</evidence>
<evidence type="ECO:0008006" key="10">
    <source>
        <dbReference type="Google" id="ProtNLM"/>
    </source>
</evidence>
<keyword evidence="6" id="KW-0325">Glycoprotein</keyword>
<dbReference type="InterPro" id="IPR032675">
    <property type="entry name" value="LRR_dom_sf"/>
</dbReference>
<protein>
    <recommendedName>
        <fullName evidence="10">Leucine-rich repeat-containing N-terminal plant-type domain-containing protein</fullName>
    </recommendedName>
</protein>
<comment type="subcellular location">
    <subcellularLocation>
        <location evidence="1">Membrane</location>
        <topology evidence="1">Single-pass type I membrane protein</topology>
    </subcellularLocation>
</comment>
<evidence type="ECO:0000313" key="9">
    <source>
        <dbReference type="Proteomes" id="UP000734854"/>
    </source>
</evidence>
<dbReference type="Pfam" id="PF00560">
    <property type="entry name" value="LRR_1"/>
    <property type="match status" value="1"/>
</dbReference>
<dbReference type="Proteomes" id="UP000734854">
    <property type="component" value="Unassembled WGS sequence"/>
</dbReference>
<evidence type="ECO:0000256" key="2">
    <source>
        <dbReference type="ARBA" id="ARBA00022692"/>
    </source>
</evidence>
<proteinExistence type="predicted"/>
<evidence type="ECO:0000256" key="3">
    <source>
        <dbReference type="ARBA" id="ARBA00022729"/>
    </source>
</evidence>
<accession>A0A8J5KXD3</accession>
<dbReference type="InterPro" id="IPR001611">
    <property type="entry name" value="Leu-rich_rpt"/>
</dbReference>
<keyword evidence="2" id="KW-0812">Transmembrane</keyword>
<keyword evidence="4" id="KW-1133">Transmembrane helix</keyword>
<feature type="compositionally biased region" description="Polar residues" evidence="7">
    <location>
        <begin position="173"/>
        <end position="182"/>
    </location>
</feature>
<dbReference type="InterPro" id="IPR046956">
    <property type="entry name" value="RLP23-like"/>
</dbReference>
<feature type="region of interest" description="Disordered" evidence="7">
    <location>
        <begin position="173"/>
        <end position="192"/>
    </location>
</feature>
<evidence type="ECO:0000256" key="5">
    <source>
        <dbReference type="ARBA" id="ARBA00023136"/>
    </source>
</evidence>
<keyword evidence="3" id="KW-0732">Signal</keyword>
<sequence length="318" mass="35421">MGGLDPIKSTWVELISIRSSSSNTYTRLLGSGTGRPAPQIDCCKWSGVVCKTINNATLFGGYHVVELNLQNPNETFHTALRGEILSPSLLNLTRLERLNLSWNDFEGAQIPQFIGSFLNLKYLELSWSNFTGVIPSQLGNLSSLCHLGLQSRWVATQIAHRLDWLSGLSSLREPTQQQNHNPPNKFCPKSVNTEKPATQNCITILRTRAQIINLPELPCNPRPSPVKNPKSNLNHLLQFYTGIQNHYKARTTSNPNPNRNANKIRAWLEETRINGLAARVREKKERGRMLARGEENASCGVLVQGSKTKIASCCDARA</sequence>
<dbReference type="Gene3D" id="3.80.10.10">
    <property type="entry name" value="Ribonuclease Inhibitor"/>
    <property type="match status" value="1"/>
</dbReference>
<dbReference type="GO" id="GO:0016020">
    <property type="term" value="C:membrane"/>
    <property type="evidence" value="ECO:0007669"/>
    <property type="project" value="UniProtKB-SubCell"/>
</dbReference>
<organism evidence="8 9">
    <name type="scientific">Zingiber officinale</name>
    <name type="common">Ginger</name>
    <name type="synonym">Amomum zingiber</name>
    <dbReference type="NCBI Taxonomy" id="94328"/>
    <lineage>
        <taxon>Eukaryota</taxon>
        <taxon>Viridiplantae</taxon>
        <taxon>Streptophyta</taxon>
        <taxon>Embryophyta</taxon>
        <taxon>Tracheophyta</taxon>
        <taxon>Spermatophyta</taxon>
        <taxon>Magnoliopsida</taxon>
        <taxon>Liliopsida</taxon>
        <taxon>Zingiberales</taxon>
        <taxon>Zingiberaceae</taxon>
        <taxon>Zingiber</taxon>
    </lineage>
</organism>
<name>A0A8J5KXD3_ZINOF</name>
<reference evidence="8 9" key="1">
    <citation type="submission" date="2020-08" db="EMBL/GenBank/DDBJ databases">
        <title>Plant Genome Project.</title>
        <authorList>
            <person name="Zhang R.-G."/>
        </authorList>
    </citation>
    <scope>NUCLEOTIDE SEQUENCE [LARGE SCALE GENOMIC DNA]</scope>
    <source>
        <tissue evidence="8">Rhizome</tissue>
    </source>
</reference>
<evidence type="ECO:0000256" key="4">
    <source>
        <dbReference type="ARBA" id="ARBA00022989"/>
    </source>
</evidence>